<accession>A0A7C4NSL1</accession>
<comment type="similarity">
    <text evidence="5">Belongs to the QueA family.</text>
</comment>
<keyword evidence="4 5" id="KW-0671">Queuosine biosynthesis</keyword>
<dbReference type="PANTHER" id="PTHR30307">
    <property type="entry name" value="S-ADENOSYLMETHIONINE:TRNA RIBOSYLTRANSFERASE-ISOMERASE"/>
    <property type="match status" value="1"/>
</dbReference>
<dbReference type="InterPro" id="IPR042118">
    <property type="entry name" value="QueA_dom1"/>
</dbReference>
<dbReference type="EMBL" id="DSZN01000107">
    <property type="protein sequence ID" value="HGQ86000.1"/>
    <property type="molecule type" value="Genomic_DNA"/>
</dbReference>
<dbReference type="NCBIfam" id="NF001140">
    <property type="entry name" value="PRK00147.1"/>
    <property type="match status" value="1"/>
</dbReference>
<comment type="subunit">
    <text evidence="5">Monomer.</text>
</comment>
<name>A0A7C4NSL1_9BACT</name>
<comment type="catalytic activity">
    <reaction evidence="5">
        <text>7-aminomethyl-7-carbaguanosine(34) in tRNA + S-adenosyl-L-methionine = epoxyqueuosine(34) in tRNA + adenine + L-methionine + 2 H(+)</text>
        <dbReference type="Rhea" id="RHEA:32155"/>
        <dbReference type="Rhea" id="RHEA-COMP:10342"/>
        <dbReference type="Rhea" id="RHEA-COMP:18582"/>
        <dbReference type="ChEBI" id="CHEBI:15378"/>
        <dbReference type="ChEBI" id="CHEBI:16708"/>
        <dbReference type="ChEBI" id="CHEBI:57844"/>
        <dbReference type="ChEBI" id="CHEBI:59789"/>
        <dbReference type="ChEBI" id="CHEBI:82833"/>
        <dbReference type="ChEBI" id="CHEBI:194443"/>
        <dbReference type="EC" id="2.4.99.17"/>
    </reaction>
</comment>
<evidence type="ECO:0000256" key="4">
    <source>
        <dbReference type="ARBA" id="ARBA00022785"/>
    </source>
</evidence>
<dbReference type="Gene3D" id="3.40.1780.10">
    <property type="entry name" value="QueA-like"/>
    <property type="match status" value="1"/>
</dbReference>
<dbReference type="EC" id="2.4.99.17" evidence="5"/>
<evidence type="ECO:0000256" key="5">
    <source>
        <dbReference type="HAMAP-Rule" id="MF_00113"/>
    </source>
</evidence>
<sequence length="349" mass="40509">MVLIPKEFDIETYNYELPEDLIAYYPPKERTESKLLVIDRKKEEFYFHKKFSEIENYLKEGDLLILNNTKVFPARIKGKKATGGEVELLLFQKPKGFIFTTPALIKGKRIKKGQEFKVNDAIKIKVLEKYEGGKFLVELKSKEYKLEELIYKYGKAPLPPYIKREPEDIDLERYQTVYAEKEGSIAAPTAGFHFDEILLTKLKEKGVIIKYITLHIGYGTFAPIKVKDIRKHKIDPEYVEVDEEVISEIKLAQAEKRRIIAVGTTVVRTLEFIARKEFIPYKGLCDLYIYPGFNFQVVSAMITNFHLPKSSLLLLVCAFAGRSLIFKAYEEAIKKKYRFYSYGDATFII</sequence>
<keyword evidence="3 5" id="KW-0949">S-adenosyl-L-methionine</keyword>
<organism evidence="6">
    <name type="scientific">Thermodesulfobacterium geofontis</name>
    <dbReference type="NCBI Taxonomy" id="1295609"/>
    <lineage>
        <taxon>Bacteria</taxon>
        <taxon>Pseudomonadati</taxon>
        <taxon>Thermodesulfobacteriota</taxon>
        <taxon>Thermodesulfobacteria</taxon>
        <taxon>Thermodesulfobacteriales</taxon>
        <taxon>Thermodesulfobacteriaceae</taxon>
        <taxon>Thermodesulfobacterium</taxon>
    </lineage>
</organism>
<dbReference type="Gene3D" id="2.40.10.240">
    <property type="entry name" value="QueA-like"/>
    <property type="match status" value="1"/>
</dbReference>
<proteinExistence type="inferred from homology"/>
<keyword evidence="2 5" id="KW-0808">Transferase</keyword>
<dbReference type="NCBIfam" id="TIGR00113">
    <property type="entry name" value="queA"/>
    <property type="match status" value="1"/>
</dbReference>
<reference evidence="6" key="1">
    <citation type="journal article" date="2020" name="mSystems">
        <title>Genome- and Community-Level Interaction Insights into Carbon Utilization and Element Cycling Functions of Hydrothermarchaeota in Hydrothermal Sediment.</title>
        <authorList>
            <person name="Zhou Z."/>
            <person name="Liu Y."/>
            <person name="Xu W."/>
            <person name="Pan J."/>
            <person name="Luo Z.H."/>
            <person name="Li M."/>
        </authorList>
    </citation>
    <scope>NUCLEOTIDE SEQUENCE [LARGE SCALE GENOMIC DNA]</scope>
    <source>
        <strain evidence="6">SpSt-6</strain>
    </source>
</reference>
<keyword evidence="6" id="KW-0328">Glycosyltransferase</keyword>
<comment type="subcellular location">
    <subcellularLocation>
        <location evidence="5">Cytoplasm</location>
    </subcellularLocation>
</comment>
<protein>
    <recommendedName>
        <fullName evidence="5">S-adenosylmethionine:tRNA ribosyltransferase-isomerase</fullName>
        <ecNumber evidence="5">2.4.99.17</ecNumber>
    </recommendedName>
    <alternativeName>
        <fullName evidence="5">Queuosine biosynthesis protein QueA</fullName>
    </alternativeName>
</protein>
<comment type="caution">
    <text evidence="6">The sequence shown here is derived from an EMBL/GenBank/DDBJ whole genome shotgun (WGS) entry which is preliminary data.</text>
</comment>
<keyword evidence="6" id="KW-0413">Isomerase</keyword>
<evidence type="ECO:0000313" key="6">
    <source>
        <dbReference type="EMBL" id="HGQ86000.1"/>
    </source>
</evidence>
<comment type="pathway">
    <text evidence="5">tRNA modification; tRNA-queuosine biosynthesis.</text>
</comment>
<dbReference type="InterPro" id="IPR003699">
    <property type="entry name" value="QueA"/>
</dbReference>
<dbReference type="InterPro" id="IPR042119">
    <property type="entry name" value="QueA_dom2"/>
</dbReference>
<dbReference type="GO" id="GO:0005737">
    <property type="term" value="C:cytoplasm"/>
    <property type="evidence" value="ECO:0007669"/>
    <property type="project" value="UniProtKB-SubCell"/>
</dbReference>
<gene>
    <name evidence="5 6" type="primary">queA</name>
    <name evidence="6" type="ORF">ENT66_06765</name>
</gene>
<dbReference type="UniPathway" id="UPA00392"/>
<dbReference type="HAMAP" id="MF_00113">
    <property type="entry name" value="QueA"/>
    <property type="match status" value="1"/>
</dbReference>
<dbReference type="PANTHER" id="PTHR30307:SF0">
    <property type="entry name" value="S-ADENOSYLMETHIONINE:TRNA RIBOSYLTRANSFERASE-ISOMERASE"/>
    <property type="match status" value="1"/>
</dbReference>
<dbReference type="Pfam" id="PF02547">
    <property type="entry name" value="Queuosine_synth"/>
    <property type="match status" value="1"/>
</dbReference>
<evidence type="ECO:0000256" key="3">
    <source>
        <dbReference type="ARBA" id="ARBA00022691"/>
    </source>
</evidence>
<evidence type="ECO:0000256" key="1">
    <source>
        <dbReference type="ARBA" id="ARBA00022490"/>
    </source>
</evidence>
<dbReference type="InterPro" id="IPR036100">
    <property type="entry name" value="QueA_sf"/>
</dbReference>
<dbReference type="GO" id="GO:0008616">
    <property type="term" value="P:tRNA queuosine(34) biosynthetic process"/>
    <property type="evidence" value="ECO:0007669"/>
    <property type="project" value="UniProtKB-UniRule"/>
</dbReference>
<keyword evidence="1 5" id="KW-0963">Cytoplasm</keyword>
<dbReference type="AlphaFoldDB" id="A0A7C4NSL1"/>
<comment type="function">
    <text evidence="5">Transfers and isomerizes the ribose moiety from AdoMet to the 7-aminomethyl group of 7-deazaguanine (preQ1-tRNA) to give epoxyqueuosine (oQ-tRNA).</text>
</comment>
<evidence type="ECO:0000256" key="2">
    <source>
        <dbReference type="ARBA" id="ARBA00022679"/>
    </source>
</evidence>
<dbReference type="SUPFAM" id="SSF111337">
    <property type="entry name" value="QueA-like"/>
    <property type="match status" value="1"/>
</dbReference>
<dbReference type="GO" id="GO:0051075">
    <property type="term" value="F:S-adenosylmethionine:tRNA ribosyltransferase-isomerase activity"/>
    <property type="evidence" value="ECO:0007669"/>
    <property type="project" value="UniProtKB-EC"/>
</dbReference>